<dbReference type="SMART" id="SM00341">
    <property type="entry name" value="HRDC"/>
    <property type="match status" value="1"/>
</dbReference>
<dbReference type="Gene3D" id="1.10.150.80">
    <property type="entry name" value="HRDC domain"/>
    <property type="match status" value="2"/>
</dbReference>
<evidence type="ECO:0000256" key="1">
    <source>
        <dbReference type="ARBA" id="ARBA00022490"/>
    </source>
</evidence>
<dbReference type="GO" id="GO:0003676">
    <property type="term" value="F:nucleic acid binding"/>
    <property type="evidence" value="ECO:0007669"/>
    <property type="project" value="InterPro"/>
</dbReference>
<evidence type="ECO:0000259" key="7">
    <source>
        <dbReference type="PROSITE" id="PS50967"/>
    </source>
</evidence>
<keyword evidence="3 6" id="KW-0540">Nuclease</keyword>
<dbReference type="PROSITE" id="PS50967">
    <property type="entry name" value="HRDC"/>
    <property type="match status" value="1"/>
</dbReference>
<dbReference type="InterPro" id="IPR010997">
    <property type="entry name" value="HRDC-like_sf"/>
</dbReference>
<dbReference type="InterPro" id="IPR051086">
    <property type="entry name" value="RNase_D-like"/>
</dbReference>
<accession>A0A501WF22</accession>
<dbReference type="SUPFAM" id="SSF53098">
    <property type="entry name" value="Ribonuclease H-like"/>
    <property type="match status" value="1"/>
</dbReference>
<comment type="catalytic activity">
    <reaction evidence="6">
        <text>Exonucleolytic cleavage that removes extra residues from the 3'-terminus of tRNA to produce 5'-mononucleotides.</text>
        <dbReference type="EC" id="3.1.13.5"/>
    </reaction>
</comment>
<comment type="cofactor">
    <cofactor evidence="6">
        <name>a divalent metal cation</name>
        <dbReference type="ChEBI" id="CHEBI:60240"/>
    </cofactor>
</comment>
<comment type="function">
    <text evidence="6">Exonuclease involved in the 3' processing of various precursor tRNAs. Initiates hydrolysis at the 3'-terminus of an RNA molecule and releases 5'-mononucleotides.</text>
</comment>
<dbReference type="AlphaFoldDB" id="A0A501WF22"/>
<dbReference type="SUPFAM" id="SSF47819">
    <property type="entry name" value="HRDC-like"/>
    <property type="match status" value="2"/>
</dbReference>
<dbReference type="SMART" id="SM00474">
    <property type="entry name" value="35EXOc"/>
    <property type="match status" value="1"/>
</dbReference>
<evidence type="ECO:0000256" key="6">
    <source>
        <dbReference type="HAMAP-Rule" id="MF_01899"/>
    </source>
</evidence>
<evidence type="ECO:0000313" key="8">
    <source>
        <dbReference type="EMBL" id="TPE48453.1"/>
    </source>
</evidence>
<dbReference type="InterPro" id="IPR044876">
    <property type="entry name" value="HRDC_dom_sf"/>
</dbReference>
<dbReference type="InterPro" id="IPR012337">
    <property type="entry name" value="RNaseH-like_sf"/>
</dbReference>
<keyword evidence="5 6" id="KW-0269">Exonuclease</keyword>
<dbReference type="Proteomes" id="UP000315901">
    <property type="component" value="Unassembled WGS sequence"/>
</dbReference>
<dbReference type="GO" id="GO:0033890">
    <property type="term" value="F:ribonuclease D activity"/>
    <property type="evidence" value="ECO:0007669"/>
    <property type="project" value="UniProtKB-UniRule"/>
</dbReference>
<evidence type="ECO:0000256" key="5">
    <source>
        <dbReference type="ARBA" id="ARBA00022839"/>
    </source>
</evidence>
<dbReference type="HAMAP" id="MF_01899">
    <property type="entry name" value="RNase_D"/>
    <property type="match status" value="1"/>
</dbReference>
<dbReference type="Pfam" id="PF01612">
    <property type="entry name" value="DNA_pol_A_exo1"/>
    <property type="match status" value="1"/>
</dbReference>
<dbReference type="Pfam" id="PF00570">
    <property type="entry name" value="HRDC"/>
    <property type="match status" value="1"/>
</dbReference>
<feature type="domain" description="HRDC" evidence="7">
    <location>
        <begin position="216"/>
        <end position="296"/>
    </location>
</feature>
<proteinExistence type="inferred from homology"/>
<keyword evidence="1 6" id="KW-0963">Cytoplasm</keyword>
<keyword evidence="4 6" id="KW-0378">Hydrolase</keyword>
<evidence type="ECO:0000256" key="4">
    <source>
        <dbReference type="ARBA" id="ARBA00022801"/>
    </source>
</evidence>
<reference evidence="8 9" key="1">
    <citation type="submission" date="2019-06" db="EMBL/GenBank/DDBJ databases">
        <title>A novel bacterium of genus Marinomonas, isolated from coastal sand.</title>
        <authorList>
            <person name="Huang H."/>
            <person name="Mo K."/>
            <person name="Hu Y."/>
        </authorList>
    </citation>
    <scope>NUCLEOTIDE SEQUENCE [LARGE SCALE GENOMIC DNA]</scope>
    <source>
        <strain evidence="8 9">HB171799</strain>
    </source>
</reference>
<sequence>MTTTDSFATVWITTDEELASACAAWQQLDFIAVDTEFLRRSTYFPITGLIQIGDGASAFLIDPQTIGDWQPLTDLMVNPNVVKVFHACSEDLDVFDRLLGVLPTPFFDTQIAEAYASAQWSMSYAKLVAHYLHIEVAKDETRSDWTVRPLTAAQERYAALDVIYLAQIYPRQKAVLEQKQMLDWALEDCESLQWQYQQNNDPLQNWQGVKASWRLDRLGLTVLKHLYIWRDETARVNDVPKGQVLKERTLWGLAKFRPNNHRDIGRTEELTPKQHRLYGDDIMTILEKVKALPEPDWEALLETPLPSQAGDLSKEIRAYVAQLAQEMDVAQEVLLKRKLLDPIVRALYEKTELAWDNPQLCGWRRERVIEPILERFR</sequence>
<comment type="similarity">
    <text evidence="6">Belongs to the RNase D family.</text>
</comment>
<dbReference type="GO" id="GO:0042780">
    <property type="term" value="P:tRNA 3'-end processing"/>
    <property type="evidence" value="ECO:0007669"/>
    <property type="project" value="UniProtKB-UniRule"/>
</dbReference>
<dbReference type="CDD" id="cd06142">
    <property type="entry name" value="RNaseD_exo"/>
    <property type="match status" value="1"/>
</dbReference>
<dbReference type="EC" id="3.1.13.5" evidence="6"/>
<keyword evidence="2 6" id="KW-0819">tRNA processing</keyword>
<evidence type="ECO:0000313" key="9">
    <source>
        <dbReference type="Proteomes" id="UP000315901"/>
    </source>
</evidence>
<dbReference type="Gene3D" id="3.30.420.10">
    <property type="entry name" value="Ribonuclease H-like superfamily/Ribonuclease H"/>
    <property type="match status" value="1"/>
</dbReference>
<comment type="subcellular location">
    <subcellularLocation>
        <location evidence="6">Cytoplasm</location>
    </subcellularLocation>
</comment>
<dbReference type="RefSeq" id="WP_140590077.1">
    <property type="nucleotide sequence ID" value="NZ_VFRR01000032.1"/>
</dbReference>
<dbReference type="InterPro" id="IPR036397">
    <property type="entry name" value="RNaseH_sf"/>
</dbReference>
<organism evidence="8 9">
    <name type="scientific">Maribrevibacterium harenarium</name>
    <dbReference type="NCBI Taxonomy" id="2589817"/>
    <lineage>
        <taxon>Bacteria</taxon>
        <taxon>Pseudomonadati</taxon>
        <taxon>Pseudomonadota</taxon>
        <taxon>Gammaproteobacteria</taxon>
        <taxon>Oceanospirillales</taxon>
        <taxon>Oceanospirillaceae</taxon>
        <taxon>Maribrevibacterium</taxon>
    </lineage>
</organism>
<name>A0A501WF22_9GAMM</name>
<dbReference type="InterPro" id="IPR002562">
    <property type="entry name" value="3'-5'_exonuclease_dom"/>
</dbReference>
<comment type="caution">
    <text evidence="8">The sequence shown here is derived from an EMBL/GenBank/DDBJ whole genome shotgun (WGS) entry which is preliminary data.</text>
</comment>
<dbReference type="NCBIfam" id="TIGR01388">
    <property type="entry name" value="rnd"/>
    <property type="match status" value="1"/>
</dbReference>
<dbReference type="PANTHER" id="PTHR47649:SF1">
    <property type="entry name" value="RIBONUCLEASE D"/>
    <property type="match status" value="1"/>
</dbReference>
<dbReference type="PANTHER" id="PTHR47649">
    <property type="entry name" value="RIBONUCLEASE D"/>
    <property type="match status" value="1"/>
</dbReference>
<protein>
    <recommendedName>
        <fullName evidence="6">Ribonuclease D</fullName>
        <shortName evidence="6">RNase D</shortName>
        <ecNumber evidence="6">3.1.13.5</ecNumber>
    </recommendedName>
</protein>
<dbReference type="GO" id="GO:0005737">
    <property type="term" value="C:cytoplasm"/>
    <property type="evidence" value="ECO:0007669"/>
    <property type="project" value="UniProtKB-SubCell"/>
</dbReference>
<dbReference type="OrthoDB" id="9800549at2"/>
<dbReference type="GO" id="GO:0008408">
    <property type="term" value="F:3'-5' exonuclease activity"/>
    <property type="evidence" value="ECO:0007669"/>
    <property type="project" value="InterPro"/>
</dbReference>
<dbReference type="InterPro" id="IPR006292">
    <property type="entry name" value="RNase_D"/>
</dbReference>
<evidence type="ECO:0000256" key="2">
    <source>
        <dbReference type="ARBA" id="ARBA00022694"/>
    </source>
</evidence>
<dbReference type="InterPro" id="IPR002121">
    <property type="entry name" value="HRDC_dom"/>
</dbReference>
<gene>
    <name evidence="6 8" type="primary">rnd</name>
    <name evidence="8" type="ORF">FJM67_13335</name>
</gene>
<keyword evidence="9" id="KW-1185">Reference proteome</keyword>
<dbReference type="EMBL" id="VFRR01000032">
    <property type="protein sequence ID" value="TPE48453.1"/>
    <property type="molecule type" value="Genomic_DNA"/>
</dbReference>
<dbReference type="GO" id="GO:0000166">
    <property type="term" value="F:nucleotide binding"/>
    <property type="evidence" value="ECO:0007669"/>
    <property type="project" value="InterPro"/>
</dbReference>
<evidence type="ECO:0000256" key="3">
    <source>
        <dbReference type="ARBA" id="ARBA00022722"/>
    </source>
</evidence>